<dbReference type="SUPFAM" id="SSF53187">
    <property type="entry name" value="Zn-dependent exopeptidases"/>
    <property type="match status" value="1"/>
</dbReference>
<evidence type="ECO:0000313" key="6">
    <source>
        <dbReference type="EMBL" id="RNB89778.1"/>
    </source>
</evidence>
<dbReference type="Gene3D" id="3.40.630.10">
    <property type="entry name" value="Zn peptidases"/>
    <property type="match status" value="1"/>
</dbReference>
<feature type="binding site" evidence="3">
    <location>
        <position position="91"/>
    </location>
    <ligand>
        <name>Zn(2+)</name>
        <dbReference type="ChEBI" id="CHEBI:29105"/>
        <label>2</label>
    </ligand>
</feature>
<dbReference type="PANTHER" id="PTHR32494">
    <property type="entry name" value="ALLANTOATE DEIMINASE-RELATED"/>
    <property type="match status" value="1"/>
</dbReference>
<dbReference type="PIRSF" id="PIRSF001235">
    <property type="entry name" value="Amidase_carbamoylase"/>
    <property type="match status" value="1"/>
</dbReference>
<organism evidence="6 7">
    <name type="scientific">Brevibacillus fluminis</name>
    <dbReference type="NCBI Taxonomy" id="511487"/>
    <lineage>
        <taxon>Bacteria</taxon>
        <taxon>Bacillati</taxon>
        <taxon>Bacillota</taxon>
        <taxon>Bacilli</taxon>
        <taxon>Bacillales</taxon>
        <taxon>Paenibacillaceae</taxon>
        <taxon>Brevibacillus</taxon>
    </lineage>
</organism>
<dbReference type="Proteomes" id="UP000271031">
    <property type="component" value="Unassembled WGS sequence"/>
</dbReference>
<keyword evidence="2 6" id="KW-0378">Hydrolase</keyword>
<proteinExistence type="inferred from homology"/>
<dbReference type="NCBIfam" id="TIGR01879">
    <property type="entry name" value="hydantase"/>
    <property type="match status" value="1"/>
</dbReference>
<evidence type="ECO:0000256" key="1">
    <source>
        <dbReference type="ARBA" id="ARBA00006153"/>
    </source>
</evidence>
<evidence type="ECO:0000259" key="5">
    <source>
        <dbReference type="Pfam" id="PF07687"/>
    </source>
</evidence>
<gene>
    <name evidence="6" type="ORF">EDM56_11465</name>
</gene>
<feature type="binding site" evidence="3">
    <location>
        <position position="383"/>
    </location>
    <ligand>
        <name>Zn(2+)</name>
        <dbReference type="ChEBI" id="CHEBI:29105"/>
        <label>2</label>
    </ligand>
</feature>
<dbReference type="PANTHER" id="PTHR32494:SF5">
    <property type="entry name" value="ALLANTOATE AMIDOHYDROLASE"/>
    <property type="match status" value="1"/>
</dbReference>
<evidence type="ECO:0000313" key="7">
    <source>
        <dbReference type="Proteomes" id="UP000271031"/>
    </source>
</evidence>
<feature type="binding site" evidence="3">
    <location>
        <position position="80"/>
    </location>
    <ligand>
        <name>Zn(2+)</name>
        <dbReference type="ChEBI" id="CHEBI:29105"/>
        <label>1</label>
    </ligand>
</feature>
<evidence type="ECO:0000256" key="3">
    <source>
        <dbReference type="PIRSR" id="PIRSR001235-1"/>
    </source>
</evidence>
<dbReference type="EMBL" id="RHHQ01000008">
    <property type="protein sequence ID" value="RNB89778.1"/>
    <property type="molecule type" value="Genomic_DNA"/>
</dbReference>
<dbReference type="SUPFAM" id="SSF55031">
    <property type="entry name" value="Bacterial exopeptidase dimerisation domain"/>
    <property type="match status" value="1"/>
</dbReference>
<keyword evidence="3" id="KW-0479">Metal-binding</keyword>
<reference evidence="6 7" key="1">
    <citation type="submission" date="2018-10" db="EMBL/GenBank/DDBJ databases">
        <title>Phylogenomics of Brevibacillus.</title>
        <authorList>
            <person name="Dunlap C."/>
        </authorList>
    </citation>
    <scope>NUCLEOTIDE SEQUENCE [LARGE SCALE GENOMIC DNA]</scope>
    <source>
        <strain evidence="6 7">JCM 15716</strain>
    </source>
</reference>
<dbReference type="GO" id="GO:0016813">
    <property type="term" value="F:hydrolase activity, acting on carbon-nitrogen (but not peptide) bonds, in linear amidines"/>
    <property type="evidence" value="ECO:0007669"/>
    <property type="project" value="InterPro"/>
</dbReference>
<feature type="binding site" evidence="3">
    <location>
        <position position="91"/>
    </location>
    <ligand>
        <name>Zn(2+)</name>
        <dbReference type="ChEBI" id="CHEBI:29105"/>
        <label>1</label>
    </ligand>
</feature>
<feature type="binding site" evidence="3">
    <location>
        <position position="191"/>
    </location>
    <ligand>
        <name>Zn(2+)</name>
        <dbReference type="ChEBI" id="CHEBI:29105"/>
        <label>1</label>
    </ligand>
</feature>
<feature type="binding site" evidence="4">
    <location>
        <position position="289"/>
    </location>
    <ligand>
        <name>allantoate</name>
        <dbReference type="ChEBI" id="CHEBI:17536"/>
    </ligand>
</feature>
<dbReference type="Pfam" id="PF01546">
    <property type="entry name" value="Peptidase_M20"/>
    <property type="match status" value="1"/>
</dbReference>
<dbReference type="NCBIfam" id="NF006771">
    <property type="entry name" value="PRK09290.1-5"/>
    <property type="match status" value="1"/>
</dbReference>
<dbReference type="Gene3D" id="3.30.70.360">
    <property type="match status" value="1"/>
</dbReference>
<sequence>MRISMERLTADLENYAQYGKDERGGVTRPSFSAADLEVRRLFVEELQAMGLAVTIDAAANIWARRKGSGQKQGAIVIGSHLDTVPNGGKYDGALGVLVAKEIMKTLIESDVTLSHDLEIVSFTAEESNDFGYSTFGSRAFVRRLTAEQLQHARDSQGRLLADALQEAGGDLGRFAELGSLQEEKKAFLELHIEQGKRLEAKNIAIAAVNTAVGIYRSKITVSGQANHSGTTMMGHRFDALVAAAEMILAVEQLCKSTPSDLVGTVGQLQVFPNAVNIVPGRVEFTLEIRGENEEEMLAVGARIRERWADIARKRGVEVEQRVLQAQKPAVFDPQLVSILQETAQSIGEPCLTLASMAVHDAVHMGAITKSAMIFVKSIDGKSHCPEEYSLPEDIETVANFFLQAVLQLDRQLD</sequence>
<dbReference type="CDD" id="cd03884">
    <property type="entry name" value="M20_bAS"/>
    <property type="match status" value="1"/>
</dbReference>
<dbReference type="InterPro" id="IPR002933">
    <property type="entry name" value="Peptidase_M20"/>
</dbReference>
<dbReference type="GO" id="GO:0046872">
    <property type="term" value="F:metal ion binding"/>
    <property type="evidence" value="ECO:0007669"/>
    <property type="project" value="UniProtKB-KW"/>
</dbReference>
<feature type="binding site" evidence="4">
    <location>
        <position position="216"/>
    </location>
    <ligand>
        <name>allantoate</name>
        <dbReference type="ChEBI" id="CHEBI:17536"/>
    </ligand>
</feature>
<dbReference type="OrthoDB" id="9808195at2"/>
<evidence type="ECO:0000256" key="4">
    <source>
        <dbReference type="PIRSR" id="PIRSR001235-2"/>
    </source>
</evidence>
<feature type="domain" description="Peptidase M20 dimerisation" evidence="5">
    <location>
        <begin position="213"/>
        <end position="311"/>
    </location>
</feature>
<keyword evidence="7" id="KW-1185">Reference proteome</keyword>
<accession>A0A3M8DNW8</accession>
<dbReference type="Pfam" id="PF07687">
    <property type="entry name" value="M20_dimer"/>
    <property type="match status" value="1"/>
</dbReference>
<dbReference type="InterPro" id="IPR036264">
    <property type="entry name" value="Bact_exopeptidase_dim_dom"/>
</dbReference>
<dbReference type="RefSeq" id="WP_122918032.1">
    <property type="nucleotide sequence ID" value="NZ_RHHQ01000008.1"/>
</dbReference>
<feature type="binding site" evidence="4">
    <location>
        <position position="276"/>
    </location>
    <ligand>
        <name>allantoate</name>
        <dbReference type="ChEBI" id="CHEBI:17536"/>
    </ligand>
</feature>
<dbReference type="InterPro" id="IPR011650">
    <property type="entry name" value="Peptidase_M20_dimer"/>
</dbReference>
<protein>
    <submittedName>
        <fullName evidence="6">Zn-dependent hydrolase</fullName>
    </submittedName>
</protein>
<keyword evidence="3" id="KW-0862">Zinc</keyword>
<dbReference type="AlphaFoldDB" id="A0A3M8DNW8"/>
<comment type="similarity">
    <text evidence="1">Belongs to the peptidase M20 family.</text>
</comment>
<comment type="cofactor">
    <cofactor evidence="3">
        <name>Zn(2+)</name>
        <dbReference type="ChEBI" id="CHEBI:29105"/>
    </cofactor>
    <text evidence="3">Binds 2 Zn(2+) ions per subunit.</text>
</comment>
<dbReference type="InterPro" id="IPR010158">
    <property type="entry name" value="Amidase_Cbmase"/>
</dbReference>
<evidence type="ECO:0000256" key="2">
    <source>
        <dbReference type="ARBA" id="ARBA00022801"/>
    </source>
</evidence>
<comment type="caution">
    <text evidence="6">The sequence shown here is derived from an EMBL/GenBank/DDBJ whole genome shotgun (WGS) entry which is preliminary data.</text>
</comment>
<name>A0A3M8DNW8_9BACL</name>
<feature type="binding site" evidence="3">
    <location>
        <position position="126"/>
    </location>
    <ligand>
        <name>Zn(2+)</name>
        <dbReference type="ChEBI" id="CHEBI:29105"/>
        <label>2</label>
    </ligand>
</feature>